<dbReference type="Gene3D" id="2.40.400.10">
    <property type="entry name" value="Acetoacetate decarboxylase-like"/>
    <property type="match status" value="1"/>
</dbReference>
<dbReference type="Proteomes" id="UP000325466">
    <property type="component" value="Unassembled WGS sequence"/>
</dbReference>
<dbReference type="RefSeq" id="WP_006934121.1">
    <property type="nucleotide sequence ID" value="NZ_BAAAYP010000055.1"/>
</dbReference>
<dbReference type="InterPro" id="IPR023375">
    <property type="entry name" value="ADC_dom_sf"/>
</dbReference>
<dbReference type="EMBL" id="BLAH01000007">
    <property type="protein sequence ID" value="GES35087.1"/>
    <property type="molecule type" value="Genomic_DNA"/>
</dbReference>
<protein>
    <submittedName>
        <fullName evidence="1">Acetoacetate decarboxylase</fullName>
        <ecNumber evidence="1">4.1.1.4</ecNumber>
    </submittedName>
</protein>
<dbReference type="GO" id="GO:0047602">
    <property type="term" value="F:acetoacetate decarboxylase activity"/>
    <property type="evidence" value="ECO:0007669"/>
    <property type="project" value="UniProtKB-EC"/>
</dbReference>
<dbReference type="InterPro" id="IPR010451">
    <property type="entry name" value="Acetoacetate_decarboxylase"/>
</dbReference>
<evidence type="ECO:0000313" key="2">
    <source>
        <dbReference type="Proteomes" id="UP000325466"/>
    </source>
</evidence>
<reference evidence="1 2" key="1">
    <citation type="journal article" date="2018" name="Biodegradation">
        <title>1,4-Dioxane degradation characteristics of Rhodococcus aetherivorans JCM 14343.</title>
        <authorList>
            <person name="Inoue D."/>
            <person name="Tsunoda T."/>
            <person name="Yamamoto N."/>
            <person name="Ike M."/>
            <person name="Sei K."/>
        </authorList>
    </citation>
    <scope>NUCLEOTIDE SEQUENCE [LARGE SCALE GENOMIC DNA]</scope>
    <source>
        <strain evidence="1 2">JCM 14343</strain>
    </source>
</reference>
<accession>A0ABQ0YEX9</accession>
<organism evidence="1 2">
    <name type="scientific">Rhodococcus aetherivorans</name>
    <dbReference type="NCBI Taxonomy" id="191292"/>
    <lineage>
        <taxon>Bacteria</taxon>
        <taxon>Bacillati</taxon>
        <taxon>Actinomycetota</taxon>
        <taxon>Actinomycetes</taxon>
        <taxon>Mycobacteriales</taxon>
        <taxon>Nocardiaceae</taxon>
        <taxon>Rhodococcus</taxon>
    </lineage>
</organism>
<comment type="caution">
    <text evidence="1">The sequence shown here is derived from an EMBL/GenBank/DDBJ whole genome shotgun (WGS) entry which is preliminary data.</text>
</comment>
<name>A0ABQ0YEX9_9NOCA</name>
<dbReference type="Pfam" id="PF06314">
    <property type="entry name" value="ADC"/>
    <property type="match status" value="1"/>
</dbReference>
<dbReference type="SUPFAM" id="SSF160104">
    <property type="entry name" value="Acetoacetate decarboxylase-like"/>
    <property type="match status" value="1"/>
</dbReference>
<sequence>MAKQGRLTREKFGYTMPVDEPLYPKPPVYYRDMETITVAYETDENAALDLLPEAAGFELTLPATVRIVIAKMPFTTFGAYEEAYQFLDCTWEGEPCIYPVRILLNQESALAAGREIWGNPKKFGHIEWQQESEVMQGIVERPKGSRICTVQMKPERPVDLEPYDMKPMGLRVIPNPEGGDPSLADLVLNSCRVTPKQAWSGRGSISFGVESELDPWHTLPIKRITDALYVRSDMDVAPTAKVVKRFF</sequence>
<keyword evidence="1" id="KW-0456">Lyase</keyword>
<gene>
    <name evidence="1" type="ORF">RAJCM14343_0331</name>
</gene>
<dbReference type="EC" id="4.1.1.4" evidence="1"/>
<evidence type="ECO:0000313" key="1">
    <source>
        <dbReference type="EMBL" id="GES35087.1"/>
    </source>
</evidence>
<proteinExistence type="predicted"/>
<keyword evidence="2" id="KW-1185">Reference proteome</keyword>